<dbReference type="EMBL" id="UINC01124651">
    <property type="protein sequence ID" value="SVD01945.1"/>
    <property type="molecule type" value="Genomic_DNA"/>
</dbReference>
<proteinExistence type="predicted"/>
<sequence>VSLRFFPTPIWEYFRVGDFYVQERGDNSMVFNEELDDLLKGLEEEAKNFKVADNREEEIEALKDMLDIFMRGTQSVRERIDRYNERRWNR</sequence>
<organism evidence="1">
    <name type="scientific">marine metagenome</name>
    <dbReference type="NCBI Taxonomy" id="408172"/>
    <lineage>
        <taxon>unclassified sequences</taxon>
        <taxon>metagenomes</taxon>
        <taxon>ecological metagenomes</taxon>
    </lineage>
</organism>
<feature type="non-terminal residue" evidence="1">
    <location>
        <position position="1"/>
    </location>
</feature>
<name>A0A382RXP6_9ZZZZ</name>
<accession>A0A382RXP6</accession>
<evidence type="ECO:0000313" key="1">
    <source>
        <dbReference type="EMBL" id="SVD01945.1"/>
    </source>
</evidence>
<gene>
    <name evidence="1" type="ORF">METZ01_LOCUS354799</name>
</gene>
<dbReference type="AlphaFoldDB" id="A0A382RXP6"/>
<protein>
    <submittedName>
        <fullName evidence="1">Uncharacterized protein</fullName>
    </submittedName>
</protein>
<reference evidence="1" key="1">
    <citation type="submission" date="2018-05" db="EMBL/GenBank/DDBJ databases">
        <authorList>
            <person name="Lanie J.A."/>
            <person name="Ng W.-L."/>
            <person name="Kazmierczak K.M."/>
            <person name="Andrzejewski T.M."/>
            <person name="Davidsen T.M."/>
            <person name="Wayne K.J."/>
            <person name="Tettelin H."/>
            <person name="Glass J.I."/>
            <person name="Rusch D."/>
            <person name="Podicherti R."/>
            <person name="Tsui H.-C.T."/>
            <person name="Winkler M.E."/>
        </authorList>
    </citation>
    <scope>NUCLEOTIDE SEQUENCE</scope>
</reference>